<reference evidence="2" key="1">
    <citation type="submission" date="2018-04" db="EMBL/GenBank/DDBJ databases">
        <title>WGS assembly of Panicum hallii.</title>
        <authorList>
            <person name="Lovell J."/>
            <person name="Jenkins J."/>
            <person name="Lowry D."/>
            <person name="Mamidi S."/>
            <person name="Sreedasyam A."/>
            <person name="Weng X."/>
            <person name="Barry K."/>
            <person name="Bonette J."/>
            <person name="Campitelli B."/>
            <person name="Daum C."/>
            <person name="Gordon S."/>
            <person name="Gould B."/>
            <person name="Lipzen A."/>
            <person name="Macqueen A."/>
            <person name="Palacio-Mejia J."/>
            <person name="Plott C."/>
            <person name="Shakirov E."/>
            <person name="Shu S."/>
            <person name="Yoshinaga Y."/>
            <person name="Zane M."/>
            <person name="Rokhsar D."/>
            <person name="Grimwood J."/>
            <person name="Schmutz J."/>
            <person name="Juenger T."/>
        </authorList>
    </citation>
    <scope>NUCLEOTIDE SEQUENCE [LARGE SCALE GENOMIC DNA]</scope>
    <source>
        <strain evidence="2">FIL2</strain>
    </source>
</reference>
<accession>A0A2T8KW76</accession>
<dbReference type="Proteomes" id="UP000243499">
    <property type="component" value="Chromosome 1"/>
</dbReference>
<proteinExistence type="predicted"/>
<gene>
    <name evidence="2" type="ORF">PAHAL_1G246400</name>
</gene>
<evidence type="ECO:0000313" key="2">
    <source>
        <dbReference type="EMBL" id="PVH66438.1"/>
    </source>
</evidence>
<keyword evidence="1" id="KW-0812">Transmembrane</keyword>
<sequence>MPLLFPMFQGSTLRAVPTQPDQTACVLARGLSLPVPDGFGPVRWETQSSLFLRKRIYKTDERQRRAFFFFFLLFLSYAKFLFPCGVAMRNGGPTATAGGAGLGPTRGTGQPYRVRVWLLFFFF</sequence>
<dbReference type="EMBL" id="CM008046">
    <property type="protein sequence ID" value="PVH66438.1"/>
    <property type="molecule type" value="Genomic_DNA"/>
</dbReference>
<keyword evidence="1" id="KW-0472">Membrane</keyword>
<feature type="transmembrane region" description="Helical" evidence="1">
    <location>
        <begin position="66"/>
        <end position="88"/>
    </location>
</feature>
<protein>
    <submittedName>
        <fullName evidence="2">Uncharacterized protein</fullName>
    </submittedName>
</protein>
<dbReference type="Gramene" id="PVH66438">
    <property type="protein sequence ID" value="PVH66438"/>
    <property type="gene ID" value="PAHAL_1G246400"/>
</dbReference>
<name>A0A2T8KW76_9POAL</name>
<keyword evidence="1" id="KW-1133">Transmembrane helix</keyword>
<organism evidence="2">
    <name type="scientific">Panicum hallii</name>
    <dbReference type="NCBI Taxonomy" id="206008"/>
    <lineage>
        <taxon>Eukaryota</taxon>
        <taxon>Viridiplantae</taxon>
        <taxon>Streptophyta</taxon>
        <taxon>Embryophyta</taxon>
        <taxon>Tracheophyta</taxon>
        <taxon>Spermatophyta</taxon>
        <taxon>Magnoliopsida</taxon>
        <taxon>Liliopsida</taxon>
        <taxon>Poales</taxon>
        <taxon>Poaceae</taxon>
        <taxon>PACMAD clade</taxon>
        <taxon>Panicoideae</taxon>
        <taxon>Panicodae</taxon>
        <taxon>Paniceae</taxon>
        <taxon>Panicinae</taxon>
        <taxon>Panicum</taxon>
        <taxon>Panicum sect. Panicum</taxon>
    </lineage>
</organism>
<evidence type="ECO:0000256" key="1">
    <source>
        <dbReference type="SAM" id="Phobius"/>
    </source>
</evidence>
<dbReference type="AlphaFoldDB" id="A0A2T8KW76"/>